<feature type="region of interest" description="Disordered" evidence="3">
    <location>
        <begin position="1132"/>
        <end position="1186"/>
    </location>
</feature>
<gene>
    <name evidence="7" type="ORF">HOO65_020922</name>
</gene>
<proteinExistence type="predicted"/>
<dbReference type="SMART" id="SM00053">
    <property type="entry name" value="DYNc"/>
    <property type="match status" value="1"/>
</dbReference>
<feature type="compositionally biased region" description="Low complexity" evidence="3">
    <location>
        <begin position="1051"/>
        <end position="1070"/>
    </location>
</feature>
<dbReference type="PANTHER" id="PTHR11566:SF215">
    <property type="entry name" value="DYNAMIN GTPASE"/>
    <property type="match status" value="1"/>
</dbReference>
<evidence type="ECO:0000259" key="6">
    <source>
        <dbReference type="PROSITE" id="PS51718"/>
    </source>
</evidence>
<evidence type="ECO:0000313" key="8">
    <source>
        <dbReference type="Proteomes" id="UP001610728"/>
    </source>
</evidence>
<feature type="compositionally biased region" description="Polar residues" evidence="3">
    <location>
        <begin position="1003"/>
        <end position="1016"/>
    </location>
</feature>
<feature type="compositionally biased region" description="Low complexity" evidence="3">
    <location>
        <begin position="1171"/>
        <end position="1186"/>
    </location>
</feature>
<dbReference type="RefSeq" id="XP_070861560.1">
    <property type="nucleotide sequence ID" value="XM_071006242.1"/>
</dbReference>
<dbReference type="InterPro" id="IPR020850">
    <property type="entry name" value="GED_dom"/>
</dbReference>
<feature type="chain" id="PRO_5046656448" evidence="4">
    <location>
        <begin position="22"/>
        <end position="1961"/>
    </location>
</feature>
<dbReference type="PANTHER" id="PTHR11566">
    <property type="entry name" value="DYNAMIN"/>
    <property type="match status" value="1"/>
</dbReference>
<keyword evidence="8" id="KW-1185">Reference proteome</keyword>
<evidence type="ECO:0000256" key="2">
    <source>
        <dbReference type="ARBA" id="ARBA00023134"/>
    </source>
</evidence>
<dbReference type="Pfam" id="PF01031">
    <property type="entry name" value="Dynamin_M"/>
    <property type="match status" value="1"/>
</dbReference>
<dbReference type="InterPro" id="IPR001401">
    <property type="entry name" value="Dynamin_GTPase"/>
</dbReference>
<feature type="compositionally biased region" description="Low complexity" evidence="3">
    <location>
        <begin position="1132"/>
        <end position="1149"/>
    </location>
</feature>
<name>A0ABR4MQ08_9PEZI</name>
<sequence length="1961" mass="212039">MRVLSFSLLGSLAVTILNVEAALLAPRPPYQLDPADEISYRNMLRDKPAGIARRSEGYHYETTIASTSSEEPTTVSSEAPPDATSQEPAAAIVSDPPTPMSGELHHTECGPYSTKVNNIWVTIETTKYFYYINRPEVTKVVNVPTTIYQHVTSAVTNVVEKTIVETKFYTATVTANGAVTTAVVPTTVSVPITETITKTIVNSVYGSDVVKTEFHTVTVAGNDTVITKIVPTTVSVPATEVVTKTIVNSVYGSDVVKTEFHTVTAAGNGTVITKIVPTTVSVPTTEVVTKTVVNSVYGSDVVKTEFHTVTAAGNGTVITKIVPTTVNVPTTEVVTKTIVNSVYGSDVVKTEFHTVTVAGNGTVITKIVPTTVNVPTTEVVTKTVTVSSVYGSDVTKTQFHTATITANGTVITSVVPATEVVTETVTVTSAYRSDVTETQFHTATVTANGTVVTMVVPTTVNAPTTEIVTRTVVVTSVYGSDVTETQLYTTTVTADGTVMTMVVPTTVIQPTTLPGVFNTVVEQETNSVYFTTTVREYITSVPSPGTVTVTATATATITAVTTVVEVYTNVDTSVLTNEITRTNEVTETNLITHSIGYTNTVFETHQVVTTILSTVFTHSSQSYPVTLTLTPNCQNGDLGCTTLTEVSWTTEFSTLTTTTLVPTRITQEITNIATEVQTRPVTITPPPVTVTRAETVTAPAVTVTQAQFVTADGVTITQAQTITGPPVTVTQPASTQILTVVEDVTACPAPTDSPIKIPYDPDSSYTWGCPPGYICSPRKPDSCNFWGDIPEKDYTCEPQYCIPAPKLNRTICEDGPVPQNPGYFNMNPEVFGLSFDIFEEPEVLTKTVGTHITTYTRTDQYVSQATLSQWYPLTTPVAKRSTPLMIPPQIGGKRLIAVRGSISKRENTLPELCYDPCNLANLEAQSVGRVPELCEPDSAFNEAYATCQFCIDSLEGTKSYDDGRAYITSKLEPFLDYCSVDSAVPAVSQSSTSVAAEEVQASLVTSSRSPVNTDTSAVPIVESTSTSRATATSTSILTSPLEVQTRVSSVSTSSGFEASTPSVTPASSSSDGSFTEIPSSATSNADALLRSSADAVDGSTATDAAATNSQSVSDSLSGTLTSGDAGFFTATGPDSSASSSGSGTSDNASIISTSGVDASQTSSGTEAPTETGTGDSSFPTTSDSSDATSIGSATSGFLYGFWVARDCGRVFAPAQLLRYPLINWSYFSFESMQLLQDYFTLIILLRIPSSSMGKKPNNSHISSEALLNKVDRLRELNIAQHVGLPQLVVVGDQSSGKSSLLESLSGIPFPRDVNLCTRYATQISSRRDQTYRVDISIIPAPNSTPEHIQNISSFSPPSLGQHDFKTRFPEILGQVNEVMGISMGEDSSNGSVFSEDILKIEICGPEEDYLTIIDVPGIFRVAGGLTTPQDVALVRNIVTKYIKDKRTIILAVIPSNVDIATQEILSLAKEHDPKGERTLGILTKPDLVSEKSAQSAVCALIEGRKHPLSLGYYIVRNRGADDHNPLTSSGALALDQFFNQSPWSELPRHRIGISSLKHRLGELLEELTSREFPVLVHELKEKLKTAKSALGSLGPGRSTPEEQRLLLGQIAKEFESLTKDALNATYNRRPDFKNSQLRLITNLVKLSDEFSTTLIDMGHTWEIDEDKLKKLSMEEPEKSPNADIITAKCPIEDLTNRFDWVMDLVGNLDSLEPPKSGISSVIQDMYQSSRGREITGNNGSIISDVFLRQSIKWPTIAKTFVARAVGIVHEFIIAACHTVCHIEGIRLKLAQVLEELVVPRYEAAFKQMRFILNIERFGDLQTLNQEYSKTYKNLRTSNAKLLLRNKISNGYSNLKFEVVEDYVSQTAQDLQPLNDINFKLNAYYSVAVLRFMDNVWNQAIEHFLISSPESPLALFTQQWVMTLDQERLAQITTEPLIMREKRADLEREIADLNAALKVLRF</sequence>
<feature type="region of interest" description="Disordered" evidence="3">
    <location>
        <begin position="63"/>
        <end position="108"/>
    </location>
</feature>
<dbReference type="Proteomes" id="UP001610728">
    <property type="component" value="Unassembled WGS sequence"/>
</dbReference>
<dbReference type="GeneID" id="98116555"/>
<evidence type="ECO:0000256" key="1">
    <source>
        <dbReference type="ARBA" id="ARBA00022741"/>
    </source>
</evidence>
<keyword evidence="4" id="KW-0732">Signal</keyword>
<feature type="compositionally biased region" description="Low complexity" evidence="3">
    <location>
        <begin position="65"/>
        <end position="81"/>
    </location>
</feature>
<dbReference type="InterPro" id="IPR030381">
    <property type="entry name" value="G_DYNAMIN_dom"/>
</dbReference>
<dbReference type="PROSITE" id="PS51718">
    <property type="entry name" value="G_DYNAMIN_2"/>
    <property type="match status" value="1"/>
</dbReference>
<feature type="signal peptide" evidence="4">
    <location>
        <begin position="1"/>
        <end position="21"/>
    </location>
</feature>
<feature type="domain" description="GED" evidence="5">
    <location>
        <begin position="1873"/>
        <end position="1961"/>
    </location>
</feature>
<keyword evidence="1" id="KW-0547">Nucleotide-binding</keyword>
<dbReference type="CDD" id="cd08771">
    <property type="entry name" value="DLP_1"/>
    <property type="match status" value="1"/>
</dbReference>
<evidence type="ECO:0000313" key="7">
    <source>
        <dbReference type="EMBL" id="KAL2890380.1"/>
    </source>
</evidence>
<accession>A0ABR4MQ08</accession>
<protein>
    <submittedName>
        <fullName evidence="7">Interferon-induced GTP-binding protein Mx1</fullName>
    </submittedName>
</protein>
<feature type="region of interest" description="Disordered" evidence="3">
    <location>
        <begin position="1003"/>
        <end position="1033"/>
    </location>
</feature>
<organism evidence="7 8">
    <name type="scientific">Ceratocystis lukuohia</name>
    <dbReference type="NCBI Taxonomy" id="2019550"/>
    <lineage>
        <taxon>Eukaryota</taxon>
        <taxon>Fungi</taxon>
        <taxon>Dikarya</taxon>
        <taxon>Ascomycota</taxon>
        <taxon>Pezizomycotina</taxon>
        <taxon>Sordariomycetes</taxon>
        <taxon>Hypocreomycetidae</taxon>
        <taxon>Microascales</taxon>
        <taxon>Ceratocystidaceae</taxon>
        <taxon>Ceratocystis</taxon>
    </lineage>
</organism>
<dbReference type="InterPro" id="IPR000375">
    <property type="entry name" value="Dynamin_stalk"/>
</dbReference>
<feature type="region of interest" description="Disordered" evidence="3">
    <location>
        <begin position="1051"/>
        <end position="1079"/>
    </location>
</feature>
<keyword evidence="2" id="KW-0342">GTP-binding</keyword>
<dbReference type="PROSITE" id="PS51388">
    <property type="entry name" value="GED"/>
    <property type="match status" value="1"/>
</dbReference>
<comment type="caution">
    <text evidence="7">The sequence shown here is derived from an EMBL/GenBank/DDBJ whole genome shotgun (WGS) entry which is preliminary data.</text>
</comment>
<feature type="compositionally biased region" description="Low complexity" evidence="3">
    <location>
        <begin position="1023"/>
        <end position="1033"/>
    </location>
</feature>
<evidence type="ECO:0000259" key="5">
    <source>
        <dbReference type="PROSITE" id="PS51388"/>
    </source>
</evidence>
<dbReference type="InterPro" id="IPR045063">
    <property type="entry name" value="Dynamin_N"/>
</dbReference>
<dbReference type="PRINTS" id="PR00195">
    <property type="entry name" value="DYNAMIN"/>
</dbReference>
<evidence type="ECO:0000256" key="3">
    <source>
        <dbReference type="SAM" id="MobiDB-lite"/>
    </source>
</evidence>
<feature type="compositionally biased region" description="Polar residues" evidence="3">
    <location>
        <begin position="1150"/>
        <end position="1170"/>
    </location>
</feature>
<dbReference type="Pfam" id="PF00350">
    <property type="entry name" value="Dynamin_N"/>
    <property type="match status" value="1"/>
</dbReference>
<reference evidence="7 8" key="1">
    <citation type="submission" date="2020-05" db="EMBL/GenBank/DDBJ databases">
        <title>Ceratocystis lukuohia genome.</title>
        <authorList>
            <person name="Harrington T.C."/>
            <person name="Kim K."/>
            <person name="Mayers C.G."/>
        </authorList>
    </citation>
    <scope>NUCLEOTIDE SEQUENCE [LARGE SCALE GENOMIC DNA]</scope>
    <source>
        <strain evidence="7 8">C4212</strain>
    </source>
</reference>
<dbReference type="EMBL" id="JABSNW010000002">
    <property type="protein sequence ID" value="KAL2890380.1"/>
    <property type="molecule type" value="Genomic_DNA"/>
</dbReference>
<dbReference type="SUPFAM" id="SSF52540">
    <property type="entry name" value="P-loop containing nucleoside triphosphate hydrolases"/>
    <property type="match status" value="1"/>
</dbReference>
<feature type="domain" description="Dynamin-type G" evidence="6">
    <location>
        <begin position="1281"/>
        <end position="1573"/>
    </location>
</feature>
<dbReference type="InterPro" id="IPR022812">
    <property type="entry name" value="Dynamin"/>
</dbReference>
<evidence type="ECO:0000256" key="4">
    <source>
        <dbReference type="SAM" id="SignalP"/>
    </source>
</evidence>
<dbReference type="Gene3D" id="3.40.50.300">
    <property type="entry name" value="P-loop containing nucleotide triphosphate hydrolases"/>
    <property type="match status" value="1"/>
</dbReference>
<dbReference type="InterPro" id="IPR027417">
    <property type="entry name" value="P-loop_NTPase"/>
</dbReference>